<keyword evidence="1" id="KW-0472">Membrane</keyword>
<reference evidence="2 3" key="1">
    <citation type="submission" date="2017-06" db="EMBL/GenBank/DDBJ databases">
        <title>Investigating the central metabolism of Clostridium thermosuccinogenes.</title>
        <authorList>
            <person name="Koendjbiharie J.G."/>
            <person name="van Kranenburg R."/>
        </authorList>
    </citation>
    <scope>NUCLEOTIDE SEQUENCE [LARGE SCALE GENOMIC DNA]</scope>
    <source>
        <strain evidence="2 3">DSM 5806</strain>
    </source>
</reference>
<dbReference type="OrthoDB" id="2087364at2"/>
<keyword evidence="1" id="KW-0812">Transmembrane</keyword>
<gene>
    <name evidence="2" type="ORF">CDQ84_07610</name>
</gene>
<comment type="caution">
    <text evidence="2">The sequence shown here is derived from an EMBL/GenBank/DDBJ whole genome shotgun (WGS) entry which is preliminary data.</text>
</comment>
<evidence type="ECO:0000313" key="3">
    <source>
        <dbReference type="Proteomes" id="UP000236151"/>
    </source>
</evidence>
<dbReference type="EMBL" id="NIOJ01000015">
    <property type="protein sequence ID" value="PNT99821.1"/>
    <property type="molecule type" value="Genomic_DNA"/>
</dbReference>
<dbReference type="KEGG" id="cthd:CDO33_05395"/>
<protein>
    <submittedName>
        <fullName evidence="2">Uncharacterized protein</fullName>
    </submittedName>
</protein>
<evidence type="ECO:0000256" key="1">
    <source>
        <dbReference type="SAM" id="Phobius"/>
    </source>
</evidence>
<keyword evidence="3" id="KW-1185">Reference proteome</keyword>
<dbReference type="Proteomes" id="UP000236151">
    <property type="component" value="Unassembled WGS sequence"/>
</dbReference>
<proteinExistence type="predicted"/>
<organism evidence="2 3">
    <name type="scientific">Clostridium thermosuccinogenes</name>
    <dbReference type="NCBI Taxonomy" id="84032"/>
    <lineage>
        <taxon>Bacteria</taxon>
        <taxon>Bacillati</taxon>
        <taxon>Bacillota</taxon>
        <taxon>Clostridia</taxon>
        <taxon>Eubacteriales</taxon>
        <taxon>Clostridiaceae</taxon>
        <taxon>Clostridium</taxon>
    </lineage>
</organism>
<sequence length="96" mass="11456">MGRVERFREIRISRRKFRLSFLFFFLLVITGLCVVDYSVNSIMKNEYSVEFVSLEREGSSLYSLNIFDHKIYINTEYVEKDFRRIKSAINSILGLK</sequence>
<accession>A0A2K2F3K9</accession>
<feature type="transmembrane region" description="Helical" evidence="1">
    <location>
        <begin position="21"/>
        <end position="39"/>
    </location>
</feature>
<evidence type="ECO:0000313" key="2">
    <source>
        <dbReference type="EMBL" id="PNT99821.1"/>
    </source>
</evidence>
<dbReference type="RefSeq" id="WP_103081131.1">
    <property type="nucleotide sequence ID" value="NZ_CP021850.1"/>
</dbReference>
<dbReference type="AlphaFoldDB" id="A0A2K2F3K9"/>
<name>A0A2K2F3K9_9CLOT</name>
<keyword evidence="1" id="KW-1133">Transmembrane helix</keyword>